<evidence type="ECO:0000256" key="1">
    <source>
        <dbReference type="SAM" id="MobiDB-lite"/>
    </source>
</evidence>
<protein>
    <recommendedName>
        <fullName evidence="2">PiggyBac transposable element-derived protein domain-containing protein</fullName>
    </recommendedName>
</protein>
<evidence type="ECO:0000313" key="3">
    <source>
        <dbReference type="EMBL" id="CAF1619674.1"/>
    </source>
</evidence>
<comment type="caution">
    <text evidence="3">The sequence shown here is derived from an EMBL/GenBank/DDBJ whole genome shotgun (WGS) entry which is preliminary data.</text>
</comment>
<dbReference type="PANTHER" id="PTHR46599:SF3">
    <property type="entry name" value="PIGGYBAC TRANSPOSABLE ELEMENT-DERIVED PROTEIN 4"/>
    <property type="match status" value="1"/>
</dbReference>
<gene>
    <name evidence="3" type="ORF">XAT740_LOCUS50061</name>
</gene>
<feature type="compositionally biased region" description="Polar residues" evidence="1">
    <location>
        <begin position="1"/>
        <end position="11"/>
    </location>
</feature>
<sequence>MANRLPNSNCHENVADSQSDMSSNGSQSFCRQSYYRRSLCRHRFADNHFADSHHYFEDQNLNESAGEHLNEGIKISTTETSHPLDYFEASIDETIANSIVAETNRYQSQNPVGERLNMARWSDTSLSEMYSFLATMMLTGILPKNRIRDYWSTDRLSSTPIFMQIFTRNRFQDLLRFLYFSNNDLVDADRLVKIKPIIMALKSKFSSSVNPGQNLCIDESLMLWKGRLAFKQYIPSKRNRFGMKFFEIVDCQTRLVLDFIIYTGSTTDIGIIPAVGISGSVVMNLMKPYLYKGHNLFVDNWYTSPNLFDLLHRSKTGACGTVRSNRRGLPSLASKMQFRGIHAVNYSWCIAQQFW</sequence>
<evidence type="ECO:0000259" key="2">
    <source>
        <dbReference type="Pfam" id="PF13843"/>
    </source>
</evidence>
<evidence type="ECO:0000313" key="4">
    <source>
        <dbReference type="Proteomes" id="UP000663828"/>
    </source>
</evidence>
<dbReference type="Proteomes" id="UP000663828">
    <property type="component" value="Unassembled WGS sequence"/>
</dbReference>
<organism evidence="3 4">
    <name type="scientific">Adineta ricciae</name>
    <name type="common">Rotifer</name>
    <dbReference type="NCBI Taxonomy" id="249248"/>
    <lineage>
        <taxon>Eukaryota</taxon>
        <taxon>Metazoa</taxon>
        <taxon>Spiralia</taxon>
        <taxon>Gnathifera</taxon>
        <taxon>Rotifera</taxon>
        <taxon>Eurotatoria</taxon>
        <taxon>Bdelloidea</taxon>
        <taxon>Adinetida</taxon>
        <taxon>Adinetidae</taxon>
        <taxon>Adineta</taxon>
    </lineage>
</organism>
<name>A0A816CCN4_ADIRI</name>
<proteinExistence type="predicted"/>
<dbReference type="EMBL" id="CAJNOR010007574">
    <property type="protein sequence ID" value="CAF1619674.1"/>
    <property type="molecule type" value="Genomic_DNA"/>
</dbReference>
<dbReference type="PANTHER" id="PTHR46599">
    <property type="entry name" value="PIGGYBAC TRANSPOSABLE ELEMENT-DERIVED PROTEIN 4"/>
    <property type="match status" value="1"/>
</dbReference>
<dbReference type="AlphaFoldDB" id="A0A816CCN4"/>
<keyword evidence="4" id="KW-1185">Reference proteome</keyword>
<dbReference type="Pfam" id="PF13843">
    <property type="entry name" value="DDE_Tnp_1_7"/>
    <property type="match status" value="1"/>
</dbReference>
<accession>A0A816CCN4</accession>
<feature type="region of interest" description="Disordered" evidence="1">
    <location>
        <begin position="1"/>
        <end position="25"/>
    </location>
</feature>
<reference evidence="3" key="1">
    <citation type="submission" date="2021-02" db="EMBL/GenBank/DDBJ databases">
        <authorList>
            <person name="Nowell W R."/>
        </authorList>
    </citation>
    <scope>NUCLEOTIDE SEQUENCE</scope>
</reference>
<dbReference type="InterPro" id="IPR029526">
    <property type="entry name" value="PGBD"/>
</dbReference>
<feature type="domain" description="PiggyBac transposable element-derived protein" evidence="2">
    <location>
        <begin position="83"/>
        <end position="331"/>
    </location>
</feature>
<feature type="compositionally biased region" description="Low complexity" evidence="1">
    <location>
        <begin position="16"/>
        <end position="25"/>
    </location>
</feature>